<dbReference type="InterPro" id="IPR000743">
    <property type="entry name" value="Glyco_hydro_28"/>
</dbReference>
<evidence type="ECO:0000256" key="5">
    <source>
        <dbReference type="ARBA" id="ARBA00022801"/>
    </source>
</evidence>
<comment type="subcellular location">
    <subcellularLocation>
        <location evidence="1">Secreted</location>
        <location evidence="1">Cell wall</location>
    </subcellularLocation>
</comment>
<keyword evidence="7" id="KW-0961">Cell wall biogenesis/degradation</keyword>
<comment type="similarity">
    <text evidence="2 8">Belongs to the glycosyl hydrolase 28 family.</text>
</comment>
<evidence type="ECO:0000256" key="8">
    <source>
        <dbReference type="RuleBase" id="RU361169"/>
    </source>
</evidence>
<dbReference type="GO" id="GO:0071555">
    <property type="term" value="P:cell wall organization"/>
    <property type="evidence" value="ECO:0007669"/>
    <property type="project" value="UniProtKB-KW"/>
</dbReference>
<evidence type="ECO:0000256" key="4">
    <source>
        <dbReference type="ARBA" id="ARBA00022525"/>
    </source>
</evidence>
<dbReference type="AlphaFoldDB" id="A0AAD9U2X0"/>
<keyword evidence="5 8" id="KW-0378">Hydrolase</keyword>
<dbReference type="InterPro" id="IPR011050">
    <property type="entry name" value="Pectin_lyase_fold/virulence"/>
</dbReference>
<proteinExistence type="inferred from homology"/>
<dbReference type="Gene3D" id="2.160.20.10">
    <property type="entry name" value="Single-stranded right-handed beta-helix, Pectin lyase-like"/>
    <property type="match status" value="1"/>
</dbReference>
<accession>A0AAD9U2X0</accession>
<keyword evidence="10" id="KW-1185">Reference proteome</keyword>
<dbReference type="PANTHER" id="PTHR31375">
    <property type="match status" value="1"/>
</dbReference>
<name>A0AAD9U2X0_9ROSI</name>
<evidence type="ECO:0000256" key="1">
    <source>
        <dbReference type="ARBA" id="ARBA00004191"/>
    </source>
</evidence>
<dbReference type="GO" id="GO:0004650">
    <property type="term" value="F:polygalacturonase activity"/>
    <property type="evidence" value="ECO:0007669"/>
    <property type="project" value="InterPro"/>
</dbReference>
<protein>
    <submittedName>
        <fullName evidence="9">Uncharacterized protein</fullName>
    </submittedName>
</protein>
<reference evidence="9" key="1">
    <citation type="journal article" date="2023" name="Plant J.">
        <title>Genome sequences and population genomics provide insights into the demographic history, inbreeding, and mutation load of two 'living fossil' tree species of Dipteronia.</title>
        <authorList>
            <person name="Feng Y."/>
            <person name="Comes H.P."/>
            <person name="Chen J."/>
            <person name="Zhu S."/>
            <person name="Lu R."/>
            <person name="Zhang X."/>
            <person name="Li P."/>
            <person name="Qiu J."/>
            <person name="Olsen K.M."/>
            <person name="Qiu Y."/>
        </authorList>
    </citation>
    <scope>NUCLEOTIDE SEQUENCE</scope>
    <source>
        <strain evidence="9">KIB01</strain>
    </source>
</reference>
<keyword evidence="3" id="KW-0134">Cell wall</keyword>
<keyword evidence="6 8" id="KW-0326">Glycosidase</keyword>
<evidence type="ECO:0000313" key="10">
    <source>
        <dbReference type="Proteomes" id="UP001280121"/>
    </source>
</evidence>
<dbReference type="GO" id="GO:0005975">
    <property type="term" value="P:carbohydrate metabolic process"/>
    <property type="evidence" value="ECO:0007669"/>
    <property type="project" value="InterPro"/>
</dbReference>
<gene>
    <name evidence="9" type="ORF">Ddye_022047</name>
</gene>
<evidence type="ECO:0000313" key="9">
    <source>
        <dbReference type="EMBL" id="KAK2646852.1"/>
    </source>
</evidence>
<dbReference type="Pfam" id="PF00295">
    <property type="entry name" value="Glyco_hydro_28"/>
    <property type="match status" value="1"/>
</dbReference>
<organism evidence="9 10">
    <name type="scientific">Dipteronia dyeriana</name>
    <dbReference type="NCBI Taxonomy" id="168575"/>
    <lineage>
        <taxon>Eukaryota</taxon>
        <taxon>Viridiplantae</taxon>
        <taxon>Streptophyta</taxon>
        <taxon>Embryophyta</taxon>
        <taxon>Tracheophyta</taxon>
        <taxon>Spermatophyta</taxon>
        <taxon>Magnoliopsida</taxon>
        <taxon>eudicotyledons</taxon>
        <taxon>Gunneridae</taxon>
        <taxon>Pentapetalae</taxon>
        <taxon>rosids</taxon>
        <taxon>malvids</taxon>
        <taxon>Sapindales</taxon>
        <taxon>Sapindaceae</taxon>
        <taxon>Hippocastanoideae</taxon>
        <taxon>Acereae</taxon>
        <taxon>Dipteronia</taxon>
    </lineage>
</organism>
<dbReference type="InterPro" id="IPR012334">
    <property type="entry name" value="Pectin_lyas_fold"/>
</dbReference>
<dbReference type="Proteomes" id="UP001280121">
    <property type="component" value="Unassembled WGS sequence"/>
</dbReference>
<dbReference type="SUPFAM" id="SSF51126">
    <property type="entry name" value="Pectin lyase-like"/>
    <property type="match status" value="1"/>
</dbReference>
<evidence type="ECO:0000256" key="3">
    <source>
        <dbReference type="ARBA" id="ARBA00022512"/>
    </source>
</evidence>
<evidence type="ECO:0000256" key="6">
    <source>
        <dbReference type="ARBA" id="ARBA00023295"/>
    </source>
</evidence>
<comment type="caution">
    <text evidence="9">The sequence shown here is derived from an EMBL/GenBank/DDBJ whole genome shotgun (WGS) entry which is preliminary data.</text>
</comment>
<keyword evidence="4" id="KW-0964">Secreted</keyword>
<evidence type="ECO:0000256" key="2">
    <source>
        <dbReference type="ARBA" id="ARBA00008834"/>
    </source>
</evidence>
<dbReference type="EMBL" id="JANJYI010000006">
    <property type="protein sequence ID" value="KAK2646852.1"/>
    <property type="molecule type" value="Genomic_DNA"/>
</dbReference>
<sequence length="96" mass="10939">MQDCPDLYYWKPGQGYGGGRSTKCEVKNKVFKGIQNGLRLKSWARPSNGFVKGVQFIDSDMQNVQNPIIIDQNYCSRNLNCLGQLRKIQGAIKRKK</sequence>
<evidence type="ECO:0000256" key="7">
    <source>
        <dbReference type="ARBA" id="ARBA00023316"/>
    </source>
</evidence>